<evidence type="ECO:0000313" key="2">
    <source>
        <dbReference type="EMBL" id="KAK4323859.1"/>
    </source>
</evidence>
<dbReference type="Proteomes" id="UP001292094">
    <property type="component" value="Unassembled WGS sequence"/>
</dbReference>
<dbReference type="EMBL" id="JAWZYT010000409">
    <property type="protein sequence ID" value="KAK4323859.1"/>
    <property type="molecule type" value="Genomic_DNA"/>
</dbReference>
<reference evidence="2" key="1">
    <citation type="submission" date="2023-11" db="EMBL/GenBank/DDBJ databases">
        <title>Genome assemblies of two species of porcelain crab, Petrolisthes cinctipes and Petrolisthes manimaculis (Anomura: Porcellanidae).</title>
        <authorList>
            <person name="Angst P."/>
        </authorList>
    </citation>
    <scope>NUCLEOTIDE SEQUENCE</scope>
    <source>
        <strain evidence="2">PB745_02</strain>
        <tissue evidence="2">Gill</tissue>
    </source>
</reference>
<keyword evidence="1" id="KW-1133">Transmembrane helix</keyword>
<name>A0AAE1QBM4_9EUCA</name>
<evidence type="ECO:0000313" key="3">
    <source>
        <dbReference type="Proteomes" id="UP001292094"/>
    </source>
</evidence>
<keyword evidence="3" id="KW-1185">Reference proteome</keyword>
<organism evidence="2 3">
    <name type="scientific">Petrolisthes manimaculis</name>
    <dbReference type="NCBI Taxonomy" id="1843537"/>
    <lineage>
        <taxon>Eukaryota</taxon>
        <taxon>Metazoa</taxon>
        <taxon>Ecdysozoa</taxon>
        <taxon>Arthropoda</taxon>
        <taxon>Crustacea</taxon>
        <taxon>Multicrustacea</taxon>
        <taxon>Malacostraca</taxon>
        <taxon>Eumalacostraca</taxon>
        <taxon>Eucarida</taxon>
        <taxon>Decapoda</taxon>
        <taxon>Pleocyemata</taxon>
        <taxon>Anomura</taxon>
        <taxon>Galatheoidea</taxon>
        <taxon>Porcellanidae</taxon>
        <taxon>Petrolisthes</taxon>
    </lineage>
</organism>
<keyword evidence="1" id="KW-0812">Transmembrane</keyword>
<sequence length="121" mass="13386">MPLLGNCCFFIDLKVGTKIIGALKLIAAIINTIVLIGDPVDVGGYGYMEWMQPRKPIASQPPLPQPRRCLYVLLALYSALIITASMLIHGVRTNRRNLLLPYIVQEVISLFIFIGIAPCPH</sequence>
<comment type="caution">
    <text evidence="2">The sequence shown here is derived from an EMBL/GenBank/DDBJ whole genome shotgun (WGS) entry which is preliminary data.</text>
</comment>
<accession>A0AAE1QBM4</accession>
<evidence type="ECO:0000256" key="1">
    <source>
        <dbReference type="SAM" id="Phobius"/>
    </source>
</evidence>
<dbReference type="AlphaFoldDB" id="A0AAE1QBM4"/>
<proteinExistence type="predicted"/>
<protein>
    <submittedName>
        <fullName evidence="2">Uncharacterized protein</fullName>
    </submittedName>
</protein>
<gene>
    <name evidence="2" type="ORF">Pmani_005498</name>
</gene>
<feature type="transmembrane region" description="Helical" evidence="1">
    <location>
        <begin position="100"/>
        <end position="119"/>
    </location>
</feature>
<feature type="transmembrane region" description="Helical" evidence="1">
    <location>
        <begin position="69"/>
        <end position="88"/>
    </location>
</feature>
<feature type="transmembrane region" description="Helical" evidence="1">
    <location>
        <begin position="25"/>
        <end position="48"/>
    </location>
</feature>
<keyword evidence="1" id="KW-0472">Membrane</keyword>